<name>A0ABD3RS39_9STRA</name>
<protein>
    <recommendedName>
        <fullName evidence="2">DUF2470 domain-containing protein</fullName>
    </recommendedName>
</protein>
<dbReference type="InterPro" id="IPR028110">
    <property type="entry name" value="TMEM254"/>
</dbReference>
<evidence type="ECO:0000313" key="3">
    <source>
        <dbReference type="EMBL" id="KAL3815489.1"/>
    </source>
</evidence>
<keyword evidence="1" id="KW-1133">Transmembrane helix</keyword>
<keyword evidence="1" id="KW-0472">Membrane</keyword>
<keyword evidence="4" id="KW-1185">Reference proteome</keyword>
<dbReference type="InterPro" id="IPR019595">
    <property type="entry name" value="DUF2470"/>
</dbReference>
<comment type="caution">
    <text evidence="3">The sequence shown here is derived from an EMBL/GenBank/DDBJ whole genome shotgun (WGS) entry which is preliminary data.</text>
</comment>
<accession>A0ABD3RS39</accession>
<dbReference type="EMBL" id="JALLPB020000197">
    <property type="protein sequence ID" value="KAL3815489.1"/>
    <property type="molecule type" value="Genomic_DNA"/>
</dbReference>
<organism evidence="3 4">
    <name type="scientific">Cyclostephanos tholiformis</name>
    <dbReference type="NCBI Taxonomy" id="382380"/>
    <lineage>
        <taxon>Eukaryota</taxon>
        <taxon>Sar</taxon>
        <taxon>Stramenopiles</taxon>
        <taxon>Ochrophyta</taxon>
        <taxon>Bacillariophyta</taxon>
        <taxon>Coscinodiscophyceae</taxon>
        <taxon>Thalassiosirophycidae</taxon>
        <taxon>Stephanodiscales</taxon>
        <taxon>Stephanodiscaceae</taxon>
        <taxon>Cyclostephanos</taxon>
    </lineage>
</organism>
<evidence type="ECO:0000313" key="4">
    <source>
        <dbReference type="Proteomes" id="UP001530377"/>
    </source>
</evidence>
<dbReference type="Proteomes" id="UP001530377">
    <property type="component" value="Unassembled WGS sequence"/>
</dbReference>
<keyword evidence="1" id="KW-0812">Transmembrane</keyword>
<feature type="transmembrane region" description="Helical" evidence="1">
    <location>
        <begin position="167"/>
        <end position="190"/>
    </location>
</feature>
<gene>
    <name evidence="3" type="ORF">ACHAXA_000726</name>
</gene>
<proteinExistence type="predicted"/>
<reference evidence="3 4" key="1">
    <citation type="submission" date="2024-10" db="EMBL/GenBank/DDBJ databases">
        <title>Updated reference genomes for cyclostephanoid diatoms.</title>
        <authorList>
            <person name="Roberts W.R."/>
            <person name="Alverson A.J."/>
        </authorList>
    </citation>
    <scope>NUCLEOTIDE SEQUENCE [LARGE SCALE GENOMIC DNA]</scope>
    <source>
        <strain evidence="3 4">AJA228-03</strain>
    </source>
</reference>
<dbReference type="InterPro" id="IPR037119">
    <property type="entry name" value="Haem_oxidase_HugZ-like_sf"/>
</dbReference>
<dbReference type="Pfam" id="PF10615">
    <property type="entry name" value="DUF2470"/>
    <property type="match status" value="1"/>
</dbReference>
<evidence type="ECO:0000256" key="1">
    <source>
        <dbReference type="SAM" id="Phobius"/>
    </source>
</evidence>
<feature type="transmembrane region" description="Helical" evidence="1">
    <location>
        <begin position="106"/>
        <end position="127"/>
    </location>
</feature>
<dbReference type="Pfam" id="PF14934">
    <property type="entry name" value="TMEM254"/>
    <property type="match status" value="1"/>
</dbReference>
<dbReference type="Gene3D" id="3.20.180.10">
    <property type="entry name" value="PNP-oxidase-like"/>
    <property type="match status" value="1"/>
</dbReference>
<sequence>MTSTMMDITPEASSRICAHMNDDHAHTCHAMVVSAISNGGGENGKVQNARMTSVSTTAYSLSYVLCNGDACSMREIVIPFVPRLNSPDEVGPRLIRDHHRAMTPKFAWLVTDPIIRTIAAACILLGAGTSMGRDGLGSTVDGIPWVKSMIDATFGSSSRFADAVAGAWYFALVAHSMEAIYTAYVCRVILKLKMGATMKWFVLNSCVGYPVMKKVLELVAIDSAARSKKRG</sequence>
<dbReference type="AlphaFoldDB" id="A0ABD3RS39"/>
<feature type="domain" description="DUF2470" evidence="2">
    <location>
        <begin position="13"/>
        <end position="95"/>
    </location>
</feature>
<evidence type="ECO:0000259" key="2">
    <source>
        <dbReference type="Pfam" id="PF10615"/>
    </source>
</evidence>